<evidence type="ECO:0000313" key="1">
    <source>
        <dbReference type="EMBL" id="MBX68177.1"/>
    </source>
</evidence>
<reference evidence="1" key="1">
    <citation type="submission" date="2018-02" db="EMBL/GenBank/DDBJ databases">
        <title>Rhizophora mucronata_Transcriptome.</title>
        <authorList>
            <person name="Meera S.P."/>
            <person name="Sreeshan A."/>
            <person name="Augustine A."/>
        </authorList>
    </citation>
    <scope>NUCLEOTIDE SEQUENCE</scope>
    <source>
        <tissue evidence="1">Leaf</tissue>
    </source>
</reference>
<protein>
    <submittedName>
        <fullName evidence="1">Uncharacterized protein</fullName>
    </submittedName>
</protein>
<sequence length="52" mass="5744">MSSLLHIDCFIASIRDPKKENILTITAFCPKNSATTNMNTSKAAQVKCTEKK</sequence>
<proteinExistence type="predicted"/>
<name>A0A2P2QMQ2_RHIMU</name>
<organism evidence="1">
    <name type="scientific">Rhizophora mucronata</name>
    <name type="common">Asiatic mangrove</name>
    <dbReference type="NCBI Taxonomy" id="61149"/>
    <lineage>
        <taxon>Eukaryota</taxon>
        <taxon>Viridiplantae</taxon>
        <taxon>Streptophyta</taxon>
        <taxon>Embryophyta</taxon>
        <taxon>Tracheophyta</taxon>
        <taxon>Spermatophyta</taxon>
        <taxon>Magnoliopsida</taxon>
        <taxon>eudicotyledons</taxon>
        <taxon>Gunneridae</taxon>
        <taxon>Pentapetalae</taxon>
        <taxon>rosids</taxon>
        <taxon>fabids</taxon>
        <taxon>Malpighiales</taxon>
        <taxon>Rhizophoraceae</taxon>
        <taxon>Rhizophora</taxon>
    </lineage>
</organism>
<dbReference type="EMBL" id="GGEC01087693">
    <property type="protein sequence ID" value="MBX68177.1"/>
    <property type="molecule type" value="Transcribed_RNA"/>
</dbReference>
<accession>A0A2P2QMQ2</accession>
<dbReference type="AlphaFoldDB" id="A0A2P2QMQ2"/>